<dbReference type="PANTHER" id="PTHR43806:SF11">
    <property type="entry name" value="CEREVISIN-RELATED"/>
    <property type="match status" value="1"/>
</dbReference>
<evidence type="ECO:0000256" key="4">
    <source>
        <dbReference type="ARBA" id="ARBA00022670"/>
    </source>
</evidence>
<dbReference type="InterPro" id="IPR045986">
    <property type="entry name" value="DUF5942"/>
</dbReference>
<dbReference type="PIRSF" id="PIRSF037851">
    <property type="entry name" value="Subtilisin_cyano"/>
    <property type="match status" value="1"/>
</dbReference>
<comment type="subcellular location">
    <subcellularLocation>
        <location evidence="1">Secreted</location>
    </subcellularLocation>
</comment>
<evidence type="ECO:0000259" key="10">
    <source>
        <dbReference type="Pfam" id="PF00082"/>
    </source>
</evidence>
<evidence type="ECO:0000256" key="5">
    <source>
        <dbReference type="ARBA" id="ARBA00022801"/>
    </source>
</evidence>
<dbReference type="Gene3D" id="3.40.50.200">
    <property type="entry name" value="Peptidase S8/S53 domain"/>
    <property type="match status" value="1"/>
</dbReference>
<sequence>MIEQEPPPKTTKRPRARSPQAAARKTGAGGENWVIVVNKPSLNGRSAMKKFFLLCLFLIGLGWAISNFPGLATQGTYDSIVLDFREDLGAAEIAKEVNAIAQQYQVAPQLNSEFSAGDNVYVVKGDRTLLNALKKSNLAKDTEYIEPNYVYSAFGIPNDPMYTKQWNLRSINVESAWNETKGSGTTVAIIDTGITPVADLKETKFVPGYDFVNDRAEAYDDNGHGTHVAGTVAQSTNNNYGVAGIAYEAALMPLKVLSGSGGGTVSDIAEAIKFAADNGADVINMSLGGGGESQLMSEAIDYAHSKGVVIIAAAGNSGESSASYPARYPHVIGVSALGPDDEKASYSNFGAGVDIAAPGGSETGKILQSTIDPETGAEVFEGYQGTSMASPHVAAVAALVKASGITEPDSIRSILLQSSRTVTEDPLNHFGSGHLDAAAAVQLAQRGQINFRDFFRWLRDNGYLNPRFWIDGGAVALLPKIAMVLGSYLLAFFMRNYFPFQWTWGFSGGLMAGSSGFFFLRNLFVFDLPQWPMRVMGSSIPELGGAINGSSMLNPFFASVLIPGILIALLLGHRQWKWIAIAISIGFASSLAVNAFVSPAVWGLGSGLVAQTFLIVNALLCFGLARLAIKTEVQSA</sequence>
<evidence type="ECO:0000256" key="7">
    <source>
        <dbReference type="PROSITE-ProRule" id="PRU01240"/>
    </source>
</evidence>
<proteinExistence type="inferred from homology"/>
<feature type="domain" description="Peptidase S8/S53" evidence="10">
    <location>
        <begin position="182"/>
        <end position="433"/>
    </location>
</feature>
<dbReference type="GO" id="GO:0004252">
    <property type="term" value="F:serine-type endopeptidase activity"/>
    <property type="evidence" value="ECO:0007669"/>
    <property type="project" value="UniProtKB-UniRule"/>
</dbReference>
<name>A0A6J4KD45_9CYAN</name>
<dbReference type="SUPFAM" id="SSF52743">
    <property type="entry name" value="Subtilisin-like"/>
    <property type="match status" value="1"/>
</dbReference>
<evidence type="ECO:0000256" key="8">
    <source>
        <dbReference type="SAM" id="MobiDB-lite"/>
    </source>
</evidence>
<feature type="transmembrane region" description="Helical" evidence="9">
    <location>
        <begin position="608"/>
        <end position="629"/>
    </location>
</feature>
<feature type="transmembrane region" description="Helical" evidence="9">
    <location>
        <begin position="51"/>
        <end position="72"/>
    </location>
</feature>
<gene>
    <name evidence="12" type="ORF">AVDCRST_MAG84-209</name>
</gene>
<feature type="transmembrane region" description="Helical" evidence="9">
    <location>
        <begin position="502"/>
        <end position="524"/>
    </location>
</feature>
<keyword evidence="9" id="KW-0812">Transmembrane</keyword>
<keyword evidence="9" id="KW-1133">Transmembrane helix</keyword>
<evidence type="ECO:0000256" key="6">
    <source>
        <dbReference type="ARBA" id="ARBA00022825"/>
    </source>
</evidence>
<evidence type="ECO:0000259" key="11">
    <source>
        <dbReference type="Pfam" id="PF19366"/>
    </source>
</evidence>
<dbReference type="PROSITE" id="PS00138">
    <property type="entry name" value="SUBTILASE_SER"/>
    <property type="match status" value="1"/>
</dbReference>
<feature type="active site" description="Charge relay system" evidence="7">
    <location>
        <position position="224"/>
    </location>
</feature>
<dbReference type="InterPro" id="IPR050131">
    <property type="entry name" value="Peptidase_S8_subtilisin-like"/>
</dbReference>
<feature type="active site" description="Charge relay system" evidence="7">
    <location>
        <position position="387"/>
    </location>
</feature>
<accession>A0A6J4KD45</accession>
<feature type="active site" description="Charge relay system" evidence="7">
    <location>
        <position position="191"/>
    </location>
</feature>
<dbReference type="Pfam" id="PF19366">
    <property type="entry name" value="DUF5942"/>
    <property type="match status" value="1"/>
</dbReference>
<evidence type="ECO:0000313" key="12">
    <source>
        <dbReference type="EMBL" id="CAA9302651.1"/>
    </source>
</evidence>
<dbReference type="PANTHER" id="PTHR43806">
    <property type="entry name" value="PEPTIDASE S8"/>
    <property type="match status" value="1"/>
</dbReference>
<evidence type="ECO:0000256" key="9">
    <source>
        <dbReference type="SAM" id="Phobius"/>
    </source>
</evidence>
<dbReference type="PROSITE" id="PS51892">
    <property type="entry name" value="SUBTILASE"/>
    <property type="match status" value="1"/>
</dbReference>
<dbReference type="AlphaFoldDB" id="A0A6J4KD45"/>
<evidence type="ECO:0000256" key="1">
    <source>
        <dbReference type="ARBA" id="ARBA00004613"/>
    </source>
</evidence>
<keyword evidence="6 7" id="KW-0720">Serine protease</keyword>
<dbReference type="GO" id="GO:0006508">
    <property type="term" value="P:proteolysis"/>
    <property type="evidence" value="ECO:0007669"/>
    <property type="project" value="UniProtKB-KW"/>
</dbReference>
<dbReference type="GO" id="GO:0005576">
    <property type="term" value="C:extracellular region"/>
    <property type="evidence" value="ECO:0007669"/>
    <property type="project" value="UniProtKB-SubCell"/>
</dbReference>
<organism evidence="12">
    <name type="scientific">uncultured Microcoleus sp</name>
    <dbReference type="NCBI Taxonomy" id="259945"/>
    <lineage>
        <taxon>Bacteria</taxon>
        <taxon>Bacillati</taxon>
        <taxon>Cyanobacteriota</taxon>
        <taxon>Cyanophyceae</taxon>
        <taxon>Oscillatoriophycideae</taxon>
        <taxon>Oscillatoriales</taxon>
        <taxon>Microcoleaceae</taxon>
        <taxon>Microcoleus</taxon>
        <taxon>environmental samples</taxon>
    </lineage>
</organism>
<dbReference type="InterPro" id="IPR015500">
    <property type="entry name" value="Peptidase_S8_subtilisin-rel"/>
</dbReference>
<dbReference type="Pfam" id="PF00082">
    <property type="entry name" value="Peptidase_S8"/>
    <property type="match status" value="1"/>
</dbReference>
<feature type="transmembrane region" description="Helical" evidence="9">
    <location>
        <begin position="468"/>
        <end position="490"/>
    </location>
</feature>
<dbReference type="InterPro" id="IPR036852">
    <property type="entry name" value="Peptidase_S8/S53_dom_sf"/>
</dbReference>
<feature type="transmembrane region" description="Helical" evidence="9">
    <location>
        <begin position="552"/>
        <end position="571"/>
    </location>
</feature>
<evidence type="ECO:0000256" key="2">
    <source>
        <dbReference type="ARBA" id="ARBA00011073"/>
    </source>
</evidence>
<dbReference type="InterPro" id="IPR034084">
    <property type="entry name" value="Thermitase-like_dom"/>
</dbReference>
<feature type="domain" description="DUF5942" evidence="11">
    <location>
        <begin position="446"/>
        <end position="635"/>
    </location>
</feature>
<evidence type="ECO:0000256" key="3">
    <source>
        <dbReference type="ARBA" id="ARBA00022525"/>
    </source>
</evidence>
<reference evidence="12" key="1">
    <citation type="submission" date="2020-02" db="EMBL/GenBank/DDBJ databases">
        <authorList>
            <person name="Meier V. D."/>
        </authorList>
    </citation>
    <scope>NUCLEOTIDE SEQUENCE</scope>
    <source>
        <strain evidence="12">AVDCRST_MAG84</strain>
    </source>
</reference>
<protein>
    <submittedName>
        <fullName evidence="12">Protease</fullName>
    </submittedName>
</protein>
<comment type="similarity">
    <text evidence="2 7">Belongs to the peptidase S8 family.</text>
</comment>
<keyword evidence="3" id="KW-0964">Secreted</keyword>
<keyword evidence="5 7" id="KW-0378">Hydrolase</keyword>
<dbReference type="InterPro" id="IPR017295">
    <property type="entry name" value="Pept_S8A_subtilisin_cyanobac-1"/>
</dbReference>
<feature type="transmembrane region" description="Helical" evidence="9">
    <location>
        <begin position="578"/>
        <end position="602"/>
    </location>
</feature>
<dbReference type="InterPro" id="IPR000209">
    <property type="entry name" value="Peptidase_S8/S53_dom"/>
</dbReference>
<keyword evidence="9" id="KW-0472">Membrane</keyword>
<dbReference type="CDD" id="cd07484">
    <property type="entry name" value="Peptidases_S8_Thermitase_like"/>
    <property type="match status" value="1"/>
</dbReference>
<dbReference type="InterPro" id="IPR023828">
    <property type="entry name" value="Peptidase_S8_Ser-AS"/>
</dbReference>
<feature type="region of interest" description="Disordered" evidence="8">
    <location>
        <begin position="1"/>
        <end position="26"/>
    </location>
</feature>
<dbReference type="PRINTS" id="PR00723">
    <property type="entry name" value="SUBTILISIN"/>
</dbReference>
<dbReference type="EMBL" id="CADCTZ010000033">
    <property type="protein sequence ID" value="CAA9302651.1"/>
    <property type="molecule type" value="Genomic_DNA"/>
</dbReference>
<keyword evidence="4 7" id="KW-0645">Protease</keyword>